<reference evidence="1 2" key="1">
    <citation type="submission" date="2020-08" db="EMBL/GenBank/DDBJ databases">
        <title>Genomic Encyclopedia of Type Strains, Phase IV (KMG-V): Genome sequencing to study the core and pangenomes of soil and plant-associated prokaryotes.</title>
        <authorList>
            <person name="Whitman W."/>
        </authorList>
    </citation>
    <scope>NUCLEOTIDE SEQUENCE [LARGE SCALE GENOMIC DNA]</scope>
    <source>
        <strain evidence="1 2">JPY158</strain>
    </source>
</reference>
<evidence type="ECO:0000313" key="1">
    <source>
        <dbReference type="EMBL" id="MBB5427115.1"/>
    </source>
</evidence>
<organism evidence="1 2">
    <name type="scientific">Paraburkholderia atlantica</name>
    <dbReference type="NCBI Taxonomy" id="2654982"/>
    <lineage>
        <taxon>Bacteria</taxon>
        <taxon>Pseudomonadati</taxon>
        <taxon>Pseudomonadota</taxon>
        <taxon>Betaproteobacteria</taxon>
        <taxon>Burkholderiales</taxon>
        <taxon>Burkholderiaceae</taxon>
        <taxon>Paraburkholderia</taxon>
    </lineage>
</organism>
<sequence length="41" mass="4295">MTTHDVAGPTDAMPLFLESDPAVEVAANALIGPLLWTPMNS</sequence>
<dbReference type="Proteomes" id="UP000592780">
    <property type="component" value="Unassembled WGS sequence"/>
</dbReference>
<proteinExistence type="predicted"/>
<dbReference type="EMBL" id="JACHDD010000008">
    <property type="protein sequence ID" value="MBB5427115.1"/>
    <property type="molecule type" value="Genomic_DNA"/>
</dbReference>
<comment type="caution">
    <text evidence="1">The sequence shown here is derived from an EMBL/GenBank/DDBJ whole genome shotgun (WGS) entry which is preliminary data.</text>
</comment>
<evidence type="ECO:0000313" key="2">
    <source>
        <dbReference type="Proteomes" id="UP000592780"/>
    </source>
</evidence>
<protein>
    <submittedName>
        <fullName evidence="1">Uncharacterized protein</fullName>
    </submittedName>
</protein>
<dbReference type="AlphaFoldDB" id="A0A7W8UWS1"/>
<accession>A0A7W8UWS1</accession>
<keyword evidence="2" id="KW-1185">Reference proteome</keyword>
<gene>
    <name evidence="1" type="ORF">HDG40_005294</name>
</gene>
<name>A0A7W8UWS1_PARAM</name>